<dbReference type="InterPro" id="IPR022896">
    <property type="entry name" value="TrioseP_Isoase_bac/euk"/>
</dbReference>
<dbReference type="Gene3D" id="3.20.20.70">
    <property type="entry name" value="Aldolase class I"/>
    <property type="match status" value="1"/>
</dbReference>
<evidence type="ECO:0000256" key="1">
    <source>
        <dbReference type="ARBA" id="ARBA00004680"/>
    </source>
</evidence>
<feature type="binding site" evidence="8">
    <location>
        <position position="163"/>
    </location>
    <ligand>
        <name>substrate</name>
    </ligand>
</feature>
<protein>
    <recommendedName>
        <fullName evidence="8 9">Triosephosphate isomerase</fullName>
        <shortName evidence="8">TIM</shortName>
        <shortName evidence="8">TPI</shortName>
        <ecNumber evidence="8 9">5.3.1.1</ecNumber>
    </recommendedName>
    <alternativeName>
        <fullName evidence="8">Triose-phosphate isomerase</fullName>
    </alternativeName>
</protein>
<sequence length="243" mass="25245">MHGRLAENGALLTEVASGASALQKGVRVGVCIPCPYLSQSQALLGGSVVAWGVQDVSAYEKGAYTGEVAAEMAVDFGATYAIVGHSERRAYHRESSDLVAVKARRALEAGLTPIVCVGETLEQRDTGVTEQVVGTQLEAVLLVLTEEQAAKIVVAYEPVWAIGTGKSASSAEAQQVHAFLRTKLAEKGASVADVPLLYGGSVKADNAQELFAQQDIDGGLIGGAALKSKDFLAICQAAQDVSN</sequence>
<comment type="caution">
    <text evidence="8">Lacks conserved residue(s) required for the propagation of feature annotation.</text>
</comment>
<dbReference type="EMBL" id="FCOL02000006">
    <property type="protein sequence ID" value="SAL38316.1"/>
    <property type="molecule type" value="Genomic_DNA"/>
</dbReference>
<evidence type="ECO:0000256" key="2">
    <source>
        <dbReference type="ARBA" id="ARBA00004939"/>
    </source>
</evidence>
<name>A0A158H1X6_9BURK</name>
<dbReference type="InterPro" id="IPR000652">
    <property type="entry name" value="Triosephosphate_isomerase"/>
</dbReference>
<dbReference type="PANTHER" id="PTHR21139:SF42">
    <property type="entry name" value="TRIOSEPHOSPHATE ISOMERASE"/>
    <property type="match status" value="1"/>
</dbReference>
<evidence type="ECO:0000256" key="4">
    <source>
        <dbReference type="ARBA" id="ARBA00022432"/>
    </source>
</evidence>
<reference evidence="10" key="1">
    <citation type="submission" date="2016-01" db="EMBL/GenBank/DDBJ databases">
        <authorList>
            <person name="Peeters C."/>
        </authorList>
    </citation>
    <scope>NUCLEOTIDE SEQUENCE [LARGE SCALE GENOMIC DNA]</scope>
    <source>
        <strain evidence="10">LMG 22937</strain>
    </source>
</reference>
<keyword evidence="5 8" id="KW-0963">Cytoplasm</keyword>
<dbReference type="GO" id="GO:0006096">
    <property type="term" value="P:glycolytic process"/>
    <property type="evidence" value="ECO:0007669"/>
    <property type="project" value="UniProtKB-UniRule"/>
</dbReference>
<comment type="subcellular location">
    <subcellularLocation>
        <location evidence="8 9">Cytoplasm</location>
    </subcellularLocation>
</comment>
<comment type="subunit">
    <text evidence="8 9">Homodimer.</text>
</comment>
<dbReference type="GO" id="GO:0046166">
    <property type="term" value="P:glyceraldehyde-3-phosphate biosynthetic process"/>
    <property type="evidence" value="ECO:0007669"/>
    <property type="project" value="TreeGrafter"/>
</dbReference>
<dbReference type="UniPathway" id="UPA00138"/>
<dbReference type="PANTHER" id="PTHR21139">
    <property type="entry name" value="TRIOSEPHOSPHATE ISOMERASE"/>
    <property type="match status" value="1"/>
</dbReference>
<comment type="pathway">
    <text evidence="8 9">Carbohydrate biosynthesis; gluconeogenesis.</text>
</comment>
<dbReference type="AlphaFoldDB" id="A0A158H1X6"/>
<keyword evidence="6 8" id="KW-0324">Glycolysis</keyword>
<proteinExistence type="inferred from homology"/>
<dbReference type="PROSITE" id="PS00171">
    <property type="entry name" value="TIM_1"/>
    <property type="match status" value="1"/>
</dbReference>
<dbReference type="NCBIfam" id="TIGR00419">
    <property type="entry name" value="tim"/>
    <property type="match status" value="1"/>
</dbReference>
<comment type="similarity">
    <text evidence="3 8 9">Belongs to the triosephosphate isomerase family.</text>
</comment>
<dbReference type="PROSITE" id="PS51440">
    <property type="entry name" value="TIM_2"/>
    <property type="match status" value="1"/>
</dbReference>
<dbReference type="InterPro" id="IPR013785">
    <property type="entry name" value="Aldolase_TIM"/>
</dbReference>
<dbReference type="CDD" id="cd00311">
    <property type="entry name" value="TIM"/>
    <property type="match status" value="1"/>
</dbReference>
<evidence type="ECO:0000313" key="11">
    <source>
        <dbReference type="Proteomes" id="UP000054925"/>
    </source>
</evidence>
<keyword evidence="7 8" id="KW-0413">Isomerase</keyword>
<dbReference type="HAMAP" id="MF_00147_B">
    <property type="entry name" value="TIM_B"/>
    <property type="match status" value="1"/>
</dbReference>
<dbReference type="UniPathway" id="UPA00109">
    <property type="reaction ID" value="UER00189"/>
</dbReference>
<comment type="pathway">
    <text evidence="1 8 9">Carbohydrate degradation; glycolysis; D-glyceraldehyde 3-phosphate from glycerone phosphate: step 1/1.</text>
</comment>
<dbReference type="GO" id="GO:0019563">
    <property type="term" value="P:glycerol catabolic process"/>
    <property type="evidence" value="ECO:0007669"/>
    <property type="project" value="TreeGrafter"/>
</dbReference>
<dbReference type="Pfam" id="PF00121">
    <property type="entry name" value="TIM"/>
    <property type="match status" value="1"/>
</dbReference>
<organism evidence="10 11">
    <name type="scientific">Caballeronia terrestris</name>
    <dbReference type="NCBI Taxonomy" id="1226301"/>
    <lineage>
        <taxon>Bacteria</taxon>
        <taxon>Pseudomonadati</taxon>
        <taxon>Pseudomonadota</taxon>
        <taxon>Betaproteobacteria</taxon>
        <taxon>Burkholderiales</taxon>
        <taxon>Burkholderiaceae</taxon>
        <taxon>Caballeronia</taxon>
    </lineage>
</organism>
<comment type="catalytic activity">
    <reaction evidence="8 9">
        <text>D-glyceraldehyde 3-phosphate = dihydroxyacetone phosphate</text>
        <dbReference type="Rhea" id="RHEA:18585"/>
        <dbReference type="ChEBI" id="CHEBI:57642"/>
        <dbReference type="ChEBI" id="CHEBI:59776"/>
        <dbReference type="EC" id="5.3.1.1"/>
    </reaction>
</comment>
<evidence type="ECO:0000256" key="9">
    <source>
        <dbReference type="RuleBase" id="RU363013"/>
    </source>
</evidence>
<dbReference type="EC" id="5.3.1.1" evidence="8 9"/>
<evidence type="ECO:0000313" key="10">
    <source>
        <dbReference type="EMBL" id="SAL38316.1"/>
    </source>
</evidence>
<feature type="active site" description="Electrophile" evidence="8">
    <location>
        <position position="85"/>
    </location>
</feature>
<evidence type="ECO:0000256" key="8">
    <source>
        <dbReference type="HAMAP-Rule" id="MF_00147"/>
    </source>
</evidence>
<dbReference type="GO" id="GO:0005829">
    <property type="term" value="C:cytosol"/>
    <property type="evidence" value="ECO:0007669"/>
    <property type="project" value="TreeGrafter"/>
</dbReference>
<feature type="binding site" evidence="8">
    <location>
        <position position="201"/>
    </location>
    <ligand>
        <name>substrate</name>
    </ligand>
</feature>
<dbReference type="Proteomes" id="UP000054925">
    <property type="component" value="Unassembled WGS sequence"/>
</dbReference>
<comment type="pathway">
    <text evidence="2">Carbohydrate metabolism; erythritol degradation.</text>
</comment>
<dbReference type="GO" id="GO:0006094">
    <property type="term" value="P:gluconeogenesis"/>
    <property type="evidence" value="ECO:0007669"/>
    <property type="project" value="UniProtKB-UniRule"/>
</dbReference>
<comment type="function">
    <text evidence="8">Involved in the gluconeogenesis. Catalyzes stereospecifically the conversion of dihydroxyacetone phosphate (DHAP) to D-glyceraldehyde-3-phosphate (G3P).</text>
</comment>
<keyword evidence="11" id="KW-1185">Reference proteome</keyword>
<accession>A0A158H1X6</accession>
<keyword evidence="4 8" id="KW-0312">Gluconeogenesis</keyword>
<evidence type="ECO:0000256" key="5">
    <source>
        <dbReference type="ARBA" id="ARBA00022490"/>
    </source>
</evidence>
<dbReference type="InterPro" id="IPR020861">
    <property type="entry name" value="Triosephosphate_isomerase_AS"/>
</dbReference>
<feature type="binding site" evidence="8">
    <location>
        <begin position="222"/>
        <end position="223"/>
    </location>
    <ligand>
        <name>substrate</name>
    </ligand>
</feature>
<evidence type="ECO:0000256" key="6">
    <source>
        <dbReference type="ARBA" id="ARBA00023152"/>
    </source>
</evidence>
<feature type="active site" description="Proton acceptor" evidence="8">
    <location>
        <position position="157"/>
    </location>
</feature>
<comment type="caution">
    <text evidence="10">The sequence shown here is derived from an EMBL/GenBank/DDBJ whole genome shotgun (WGS) entry which is preliminary data.</text>
</comment>
<evidence type="ECO:0000256" key="3">
    <source>
        <dbReference type="ARBA" id="ARBA00007422"/>
    </source>
</evidence>
<gene>
    <name evidence="8" type="primary">tpiA</name>
    <name evidence="10" type="ORF">AWB67_01448</name>
</gene>
<evidence type="ECO:0000256" key="7">
    <source>
        <dbReference type="ARBA" id="ARBA00023235"/>
    </source>
</evidence>
<dbReference type="InterPro" id="IPR035990">
    <property type="entry name" value="TIM_sf"/>
</dbReference>
<dbReference type="GO" id="GO:0004807">
    <property type="term" value="F:triose-phosphate isomerase activity"/>
    <property type="evidence" value="ECO:0007669"/>
    <property type="project" value="UniProtKB-UniRule"/>
</dbReference>
<dbReference type="SUPFAM" id="SSF51351">
    <property type="entry name" value="Triosephosphate isomerase (TIM)"/>
    <property type="match status" value="1"/>
</dbReference>
<dbReference type="FunFam" id="3.20.20.70:FF:000016">
    <property type="entry name" value="Triosephosphate isomerase"/>
    <property type="match status" value="1"/>
</dbReference>